<dbReference type="SUPFAM" id="SSF103473">
    <property type="entry name" value="MFS general substrate transporter"/>
    <property type="match status" value="1"/>
</dbReference>
<dbReference type="Proteomes" id="UP001139028">
    <property type="component" value="Unassembled WGS sequence"/>
</dbReference>
<feature type="transmembrane region" description="Helical" evidence="2">
    <location>
        <begin position="31"/>
        <end position="52"/>
    </location>
</feature>
<dbReference type="AlphaFoldDB" id="A0A9X2J7K5"/>
<feature type="region of interest" description="Disordered" evidence="1">
    <location>
        <begin position="1"/>
        <end position="28"/>
    </location>
</feature>
<evidence type="ECO:0000313" key="4">
    <source>
        <dbReference type="Proteomes" id="UP001139028"/>
    </source>
</evidence>
<feature type="transmembrane region" description="Helical" evidence="2">
    <location>
        <begin position="266"/>
        <end position="295"/>
    </location>
</feature>
<reference evidence="3" key="1">
    <citation type="journal article" date="2022" name="Arch. Microbiol.">
        <title>Microbulbifer okhotskensis sp. nov., isolated from a deep bottom sediment of the Okhotsk Sea.</title>
        <authorList>
            <person name="Romanenko L."/>
            <person name="Kurilenko V."/>
            <person name="Otstavnykh N."/>
            <person name="Velansky P."/>
            <person name="Isaeva M."/>
            <person name="Mikhailov V."/>
        </authorList>
    </citation>
    <scope>NUCLEOTIDE SEQUENCE</scope>
    <source>
        <strain evidence="3">OS29</strain>
    </source>
</reference>
<evidence type="ECO:0000313" key="3">
    <source>
        <dbReference type="EMBL" id="MCO1334576.1"/>
    </source>
</evidence>
<sequence length="479" mass="53162">MDIANKSRTLTPGTGHVQPPKPSSASDEPKVWRSLWITLPALFGALVVWLIWSQMSRQGLSGDYRFELVSQFAYLAEVGFLAAVLWLPSSYFLQRFGWRKSLIFALLVCGALAVYLYRIRFYTQRVEWWGLLLAAYGNCLFAYLCFGPGRFVKTSVGQEKIGLFGALFKMGGLLWLGLLLAFSVGIFFLAQEGGLTAWLRAPLHWLEAQVEFFGWRQPVISFGVMQALGLLIAGPYFVAVWRFLATKESRYRLYDSGRSGTVSREAWLMGALYGIIFASFTGLLSVSAMLFKALFEYQHYFRGDIRLGHAMNSEVNSLSIFSIALLGLPAALLARALGGWLAKRFGGSWITLACLIVMGWAAFSGGNLVQVAFDAENPQVVLSPLTWRIVLLFMALGGASGGLVHSLLGTFSPLQLRSLWTWGTALGAFGAFYMPLLFALQFSANDPAWAMYGLAILYGLCFVVYAIFCLRKRALLRRA</sequence>
<feature type="transmembrane region" description="Helical" evidence="2">
    <location>
        <begin position="315"/>
        <end position="337"/>
    </location>
</feature>
<feature type="transmembrane region" description="Helical" evidence="2">
    <location>
        <begin position="449"/>
        <end position="470"/>
    </location>
</feature>
<proteinExistence type="predicted"/>
<protein>
    <recommendedName>
        <fullName evidence="5">MFS transporter</fullName>
    </recommendedName>
</protein>
<feature type="transmembrane region" description="Helical" evidence="2">
    <location>
        <begin position="167"/>
        <end position="190"/>
    </location>
</feature>
<keyword evidence="2" id="KW-1133">Transmembrane helix</keyword>
<dbReference type="RefSeq" id="WP_252466150.1">
    <property type="nucleotide sequence ID" value="NZ_JALBWM010000031.1"/>
</dbReference>
<dbReference type="EMBL" id="JALBWM010000031">
    <property type="protein sequence ID" value="MCO1334576.1"/>
    <property type="molecule type" value="Genomic_DNA"/>
</dbReference>
<keyword evidence="2" id="KW-0472">Membrane</keyword>
<name>A0A9X2J7K5_9GAMM</name>
<feature type="transmembrane region" description="Helical" evidence="2">
    <location>
        <begin position="385"/>
        <end position="408"/>
    </location>
</feature>
<dbReference type="InterPro" id="IPR036259">
    <property type="entry name" value="MFS_trans_sf"/>
</dbReference>
<feature type="transmembrane region" description="Helical" evidence="2">
    <location>
        <begin position="72"/>
        <end position="93"/>
    </location>
</feature>
<evidence type="ECO:0000256" key="2">
    <source>
        <dbReference type="SAM" id="Phobius"/>
    </source>
</evidence>
<organism evidence="3 4">
    <name type="scientific">Microbulbifer okhotskensis</name>
    <dbReference type="NCBI Taxonomy" id="2926617"/>
    <lineage>
        <taxon>Bacteria</taxon>
        <taxon>Pseudomonadati</taxon>
        <taxon>Pseudomonadota</taxon>
        <taxon>Gammaproteobacteria</taxon>
        <taxon>Cellvibrionales</taxon>
        <taxon>Microbulbiferaceae</taxon>
        <taxon>Microbulbifer</taxon>
    </lineage>
</organism>
<feature type="transmembrane region" description="Helical" evidence="2">
    <location>
        <begin position="128"/>
        <end position="146"/>
    </location>
</feature>
<feature type="transmembrane region" description="Helical" evidence="2">
    <location>
        <begin position="349"/>
        <end position="373"/>
    </location>
</feature>
<accession>A0A9X2J7K5</accession>
<evidence type="ECO:0000256" key="1">
    <source>
        <dbReference type="SAM" id="MobiDB-lite"/>
    </source>
</evidence>
<keyword evidence="4" id="KW-1185">Reference proteome</keyword>
<feature type="transmembrane region" description="Helical" evidence="2">
    <location>
        <begin position="420"/>
        <end position="443"/>
    </location>
</feature>
<feature type="transmembrane region" description="Helical" evidence="2">
    <location>
        <begin position="219"/>
        <end position="245"/>
    </location>
</feature>
<feature type="transmembrane region" description="Helical" evidence="2">
    <location>
        <begin position="102"/>
        <end position="122"/>
    </location>
</feature>
<comment type="caution">
    <text evidence="3">The sequence shown here is derived from an EMBL/GenBank/DDBJ whole genome shotgun (WGS) entry which is preliminary data.</text>
</comment>
<feature type="compositionally biased region" description="Polar residues" evidence="1">
    <location>
        <begin position="1"/>
        <end position="12"/>
    </location>
</feature>
<gene>
    <name evidence="3" type="ORF">MO867_09520</name>
</gene>
<dbReference type="Gene3D" id="1.20.1250.20">
    <property type="entry name" value="MFS general substrate transporter like domains"/>
    <property type="match status" value="2"/>
</dbReference>
<keyword evidence="2" id="KW-0812">Transmembrane</keyword>
<evidence type="ECO:0008006" key="5">
    <source>
        <dbReference type="Google" id="ProtNLM"/>
    </source>
</evidence>